<evidence type="ECO:0000313" key="3">
    <source>
        <dbReference type="Proteomes" id="UP000294164"/>
    </source>
</evidence>
<dbReference type="EMBL" id="SHMG01000008">
    <property type="protein sequence ID" value="TAA40114.1"/>
    <property type="molecule type" value="Genomic_DNA"/>
</dbReference>
<feature type="compositionally biased region" description="Low complexity" evidence="1">
    <location>
        <begin position="176"/>
        <end position="189"/>
    </location>
</feature>
<dbReference type="OrthoDB" id="6027991at2"/>
<name>A0A4Q8M1G6_9GAMM</name>
<reference evidence="2 3" key="1">
    <citation type="submission" date="2019-02" db="EMBL/GenBank/DDBJ databases">
        <title>WGS of Pseudoxanthomonas species novum from clinical isolates.</title>
        <authorList>
            <person name="Bernier A.-M."/>
            <person name="Bernard K."/>
            <person name="Vachon A."/>
        </authorList>
    </citation>
    <scope>NUCLEOTIDE SEQUENCE [LARGE SCALE GENOMIC DNA]</scope>
    <source>
        <strain evidence="2 3">NML130969</strain>
    </source>
</reference>
<feature type="compositionally biased region" description="Low complexity" evidence="1">
    <location>
        <begin position="146"/>
        <end position="161"/>
    </location>
</feature>
<evidence type="ECO:0000313" key="2">
    <source>
        <dbReference type="EMBL" id="TAA40114.1"/>
    </source>
</evidence>
<comment type="caution">
    <text evidence="2">The sequence shown here is derived from an EMBL/GenBank/DDBJ whole genome shotgun (WGS) entry which is preliminary data.</text>
</comment>
<feature type="region of interest" description="Disordered" evidence="1">
    <location>
        <begin position="146"/>
        <end position="195"/>
    </location>
</feature>
<dbReference type="GeneID" id="93830384"/>
<dbReference type="AlphaFoldDB" id="A0A4Q8M1G6"/>
<organism evidence="2 3">
    <name type="scientific">Pseudoxanthomonas winnipegensis</name>
    <dbReference type="NCBI Taxonomy" id="2480810"/>
    <lineage>
        <taxon>Bacteria</taxon>
        <taxon>Pseudomonadati</taxon>
        <taxon>Pseudomonadota</taxon>
        <taxon>Gammaproteobacteria</taxon>
        <taxon>Lysobacterales</taxon>
        <taxon>Lysobacteraceae</taxon>
        <taxon>Pseudoxanthomonas</taxon>
    </lineage>
</organism>
<evidence type="ECO:0000256" key="1">
    <source>
        <dbReference type="SAM" id="MobiDB-lite"/>
    </source>
</evidence>
<dbReference type="RefSeq" id="WP_130535004.1">
    <property type="nucleotide sequence ID" value="NZ_CP095475.1"/>
</dbReference>
<proteinExistence type="predicted"/>
<evidence type="ECO:0008006" key="4">
    <source>
        <dbReference type="Google" id="ProtNLM"/>
    </source>
</evidence>
<protein>
    <recommendedName>
        <fullName evidence="4">Protein sip-5</fullName>
    </recommendedName>
</protein>
<gene>
    <name evidence="2" type="ORF">EA655_13215</name>
</gene>
<accession>A0A4Q8M1G6</accession>
<sequence length="195" mass="19914">MKFAHLRHRVDRAEALVEHRRAQTLADADALIGHWKRGWTPWRIVLAGLGLGFVIGQTRPMRAVGATKWLRSVSAISGMFTSLQAAMAAWQADQAADKAHDAAGSAQSAAGATHQAAAAAGAAAATTGADDAARLAQGNTTARAAGLATADGGPAPTAARGVSSYGRAAEARGETEAWAAQAPRPAEAATDVSER</sequence>
<dbReference type="Proteomes" id="UP000294164">
    <property type="component" value="Unassembled WGS sequence"/>
</dbReference>